<accession>A0A6N4TKW7</accession>
<name>A0A6N4TKW7_9FIRM</name>
<dbReference type="Proteomes" id="UP000464754">
    <property type="component" value="Chromosome"/>
</dbReference>
<organism evidence="2 3">
    <name type="scientific">Amedibacterium intestinale</name>
    <dbReference type="NCBI Taxonomy" id="2583452"/>
    <lineage>
        <taxon>Bacteria</taxon>
        <taxon>Bacillati</taxon>
        <taxon>Bacillota</taxon>
        <taxon>Erysipelotrichia</taxon>
        <taxon>Erysipelotrichales</taxon>
        <taxon>Erysipelotrichaceae</taxon>
        <taxon>Amedibacterium</taxon>
    </lineage>
</organism>
<dbReference type="SMART" id="SM00530">
    <property type="entry name" value="HTH_XRE"/>
    <property type="match status" value="1"/>
</dbReference>
<dbReference type="EMBL" id="AP019695">
    <property type="protein sequence ID" value="BBK23377.1"/>
    <property type="molecule type" value="Genomic_DNA"/>
</dbReference>
<evidence type="ECO:0000259" key="1">
    <source>
        <dbReference type="PROSITE" id="PS50943"/>
    </source>
</evidence>
<dbReference type="PROSITE" id="PS50943">
    <property type="entry name" value="HTH_CROC1"/>
    <property type="match status" value="1"/>
</dbReference>
<feature type="domain" description="HTH cro/C1-type" evidence="1">
    <location>
        <begin position="11"/>
        <end position="66"/>
    </location>
</feature>
<proteinExistence type="predicted"/>
<gene>
    <name evidence="2" type="ORF">Aargi30884_22800</name>
</gene>
<protein>
    <submittedName>
        <fullName evidence="2">Transcriptional regulator</fullName>
    </submittedName>
</protein>
<dbReference type="KEGG" id="aarg:Aargi30884_22800"/>
<reference evidence="3" key="1">
    <citation type="submission" date="2019-05" db="EMBL/GenBank/DDBJ databases">
        <title>Complete genome sequencing of Absiella argi strain JCM 30884.</title>
        <authorList>
            <person name="Sakamoto M."/>
            <person name="Murakami T."/>
            <person name="Mori H."/>
        </authorList>
    </citation>
    <scope>NUCLEOTIDE SEQUENCE [LARGE SCALE GENOMIC DNA]</scope>
    <source>
        <strain evidence="3">JCM 30884</strain>
    </source>
</reference>
<evidence type="ECO:0000313" key="2">
    <source>
        <dbReference type="EMBL" id="BBK23377.1"/>
    </source>
</evidence>
<dbReference type="AlphaFoldDB" id="A0A6N4TKW7"/>
<dbReference type="CDD" id="cd00093">
    <property type="entry name" value="HTH_XRE"/>
    <property type="match status" value="1"/>
</dbReference>
<dbReference type="RefSeq" id="WP_115715985.1">
    <property type="nucleotide sequence ID" value="NZ_AP019695.1"/>
</dbReference>
<dbReference type="Pfam" id="PF13443">
    <property type="entry name" value="HTH_26"/>
    <property type="match status" value="1"/>
</dbReference>
<dbReference type="InterPro" id="IPR001387">
    <property type="entry name" value="Cro/C1-type_HTH"/>
</dbReference>
<dbReference type="Gene3D" id="1.10.260.40">
    <property type="entry name" value="lambda repressor-like DNA-binding domains"/>
    <property type="match status" value="1"/>
</dbReference>
<dbReference type="InterPro" id="IPR010982">
    <property type="entry name" value="Lambda_DNA-bd_dom_sf"/>
</dbReference>
<dbReference type="GO" id="GO:0003677">
    <property type="term" value="F:DNA binding"/>
    <property type="evidence" value="ECO:0007669"/>
    <property type="project" value="InterPro"/>
</dbReference>
<dbReference type="SUPFAM" id="SSF47413">
    <property type="entry name" value="lambda repressor-like DNA-binding domains"/>
    <property type="match status" value="1"/>
</dbReference>
<sequence length="80" mass="8956">MTMGEVCCQRIHELCDERNISLNKLSIICGITQSTLSNITSGRSKNPTVATIKKICDGLDMTLVEFFDTDLFNTLDQEIK</sequence>
<keyword evidence="3" id="KW-1185">Reference proteome</keyword>
<evidence type="ECO:0000313" key="3">
    <source>
        <dbReference type="Proteomes" id="UP000464754"/>
    </source>
</evidence>